<sequence>MDYLGNLNPSWRNVAGVVVAYYGTLVFYRLFLHPLARFPGPKLAAISRWYEAYYDLIQGGQYTPKIVELHKQYDLEITSPPPKTGPIIRISPHELHVIDPAFFEKLYRQDGHWDKPAWNYGAFGAKVSTIFCTDHATHKARRHAIASFFSKAKVTARQELIRQNVDKLCGRIFKYADTTATFNLGAAVSAYTRDTANEFIVGKKYNELDEKEFGVELSHASQGGGLMWRTTKHIRWFGPTIRSIPIDWVMKSADEGTKAFLRYLQQSEQDTKDTLAGIVAPSPSEATQNTMAYDIVNSKLPPSEKTFDRIFEEIATVTGAAFETTASTIRLILFHVFSNKEILERLRAEVTTTTAKSPEPAQLQTLEQLPYLTAVLMEGLRMSPGLASRTPRVSDKDLWYSSWRIPAGTPVGMTVFLMHTDEALYPEPTRFDPERWVGAARKTSEKTFAPFSRGTRICLGMYLAWAEMYLVLAALVQNFDFEFPDATAADFEFESDRFTIGTKAGCNLMARVTPREV</sequence>
<keyword evidence="6 8" id="KW-0408">Iron</keyword>
<dbReference type="InterPro" id="IPR001128">
    <property type="entry name" value="Cyt_P450"/>
</dbReference>
<dbReference type="Pfam" id="PF00067">
    <property type="entry name" value="p450"/>
    <property type="match status" value="1"/>
</dbReference>
<evidence type="ECO:0000256" key="4">
    <source>
        <dbReference type="ARBA" id="ARBA00022723"/>
    </source>
</evidence>
<dbReference type="PANTHER" id="PTHR24305">
    <property type="entry name" value="CYTOCHROME P450"/>
    <property type="match status" value="1"/>
</dbReference>
<evidence type="ECO:0000256" key="6">
    <source>
        <dbReference type="ARBA" id="ARBA00023004"/>
    </source>
</evidence>
<evidence type="ECO:0000256" key="10">
    <source>
        <dbReference type="SAM" id="Phobius"/>
    </source>
</evidence>
<gene>
    <name evidence="11" type="ORF">VM1G_02896</name>
</gene>
<dbReference type="PANTHER" id="PTHR24305:SF157">
    <property type="entry name" value="N-ACETYLTRYPTOPHAN 6-HYDROXYLASE IVOC-RELATED"/>
    <property type="match status" value="1"/>
</dbReference>
<dbReference type="PRINTS" id="PR00385">
    <property type="entry name" value="P450"/>
</dbReference>
<dbReference type="GO" id="GO:0005506">
    <property type="term" value="F:iron ion binding"/>
    <property type="evidence" value="ECO:0007669"/>
    <property type="project" value="InterPro"/>
</dbReference>
<evidence type="ECO:0000256" key="7">
    <source>
        <dbReference type="ARBA" id="ARBA00023033"/>
    </source>
</evidence>
<reference evidence="11" key="1">
    <citation type="submission" date="2014-12" db="EMBL/GenBank/DDBJ databases">
        <title>Genome Sequence of Valsa Canker Pathogens Uncovers a Specific Adaption of Colonization on Woody Bark.</title>
        <authorList>
            <person name="Yin Z."/>
            <person name="Liu H."/>
            <person name="Gao X."/>
            <person name="Li Z."/>
            <person name="Song N."/>
            <person name="Ke X."/>
            <person name="Dai Q."/>
            <person name="Wu Y."/>
            <person name="Sun Y."/>
            <person name="Xu J.-R."/>
            <person name="Kang Z.K."/>
            <person name="Wang L."/>
            <person name="Huang L."/>
        </authorList>
    </citation>
    <scope>NUCLEOTIDE SEQUENCE [LARGE SCALE GENOMIC DNA]</scope>
    <source>
        <strain evidence="11">03-8</strain>
    </source>
</reference>
<protein>
    <submittedName>
        <fullName evidence="11">Trichodiene oxygenase</fullName>
    </submittedName>
</protein>
<keyword evidence="10" id="KW-0812">Transmembrane</keyword>
<keyword evidence="4 8" id="KW-0479">Metal-binding</keyword>
<keyword evidence="7 9" id="KW-0503">Monooxygenase</keyword>
<dbReference type="OrthoDB" id="3945418at2759"/>
<feature type="binding site" description="axial binding residue" evidence="8">
    <location>
        <position position="458"/>
    </location>
    <ligand>
        <name>heme</name>
        <dbReference type="ChEBI" id="CHEBI:30413"/>
    </ligand>
    <ligandPart>
        <name>Fe</name>
        <dbReference type="ChEBI" id="CHEBI:18248"/>
    </ligandPart>
</feature>
<comment type="cofactor">
    <cofactor evidence="1 8">
        <name>heme</name>
        <dbReference type="ChEBI" id="CHEBI:30413"/>
    </cofactor>
</comment>
<dbReference type="Gene3D" id="1.10.630.10">
    <property type="entry name" value="Cytochrome P450"/>
    <property type="match status" value="1"/>
</dbReference>
<dbReference type="CDD" id="cd11062">
    <property type="entry name" value="CYP58-like"/>
    <property type="match status" value="1"/>
</dbReference>
<accession>A0A194VTY0</accession>
<dbReference type="InterPro" id="IPR002401">
    <property type="entry name" value="Cyt_P450_E_grp-I"/>
</dbReference>
<organism evidence="11 12">
    <name type="scientific">Cytospora mali</name>
    <name type="common">Apple Valsa canker fungus</name>
    <name type="synonym">Valsa mali</name>
    <dbReference type="NCBI Taxonomy" id="578113"/>
    <lineage>
        <taxon>Eukaryota</taxon>
        <taxon>Fungi</taxon>
        <taxon>Dikarya</taxon>
        <taxon>Ascomycota</taxon>
        <taxon>Pezizomycotina</taxon>
        <taxon>Sordariomycetes</taxon>
        <taxon>Sordariomycetidae</taxon>
        <taxon>Diaporthales</taxon>
        <taxon>Cytosporaceae</taxon>
        <taxon>Cytospora</taxon>
    </lineage>
</organism>
<comment type="similarity">
    <text evidence="2 9">Belongs to the cytochrome P450 family.</text>
</comment>
<evidence type="ECO:0000256" key="5">
    <source>
        <dbReference type="ARBA" id="ARBA00023002"/>
    </source>
</evidence>
<evidence type="ECO:0000256" key="1">
    <source>
        <dbReference type="ARBA" id="ARBA00001971"/>
    </source>
</evidence>
<dbReference type="InterPro" id="IPR036396">
    <property type="entry name" value="Cyt_P450_sf"/>
</dbReference>
<dbReference type="GO" id="GO:0020037">
    <property type="term" value="F:heme binding"/>
    <property type="evidence" value="ECO:0007669"/>
    <property type="project" value="InterPro"/>
</dbReference>
<keyword evidence="10" id="KW-0472">Membrane</keyword>
<proteinExistence type="inferred from homology"/>
<evidence type="ECO:0000313" key="12">
    <source>
        <dbReference type="Proteomes" id="UP000078559"/>
    </source>
</evidence>
<evidence type="ECO:0000313" key="11">
    <source>
        <dbReference type="EMBL" id="KUI67265.1"/>
    </source>
</evidence>
<dbReference type="SMR" id="A0A194VTY0"/>
<evidence type="ECO:0000256" key="2">
    <source>
        <dbReference type="ARBA" id="ARBA00010617"/>
    </source>
</evidence>
<dbReference type="Proteomes" id="UP000078559">
    <property type="component" value="Chromosome 3"/>
</dbReference>
<dbReference type="EMBL" id="CM003100">
    <property type="protein sequence ID" value="KUI67265.1"/>
    <property type="molecule type" value="Genomic_DNA"/>
</dbReference>
<keyword evidence="5 9" id="KW-0560">Oxidoreductase</keyword>
<dbReference type="InterPro" id="IPR050121">
    <property type="entry name" value="Cytochrome_P450_monoxygenase"/>
</dbReference>
<keyword evidence="10" id="KW-1133">Transmembrane helix</keyword>
<keyword evidence="3 8" id="KW-0349">Heme</keyword>
<dbReference type="GO" id="GO:0004497">
    <property type="term" value="F:monooxygenase activity"/>
    <property type="evidence" value="ECO:0007669"/>
    <property type="project" value="UniProtKB-KW"/>
</dbReference>
<dbReference type="GO" id="GO:0016705">
    <property type="term" value="F:oxidoreductase activity, acting on paired donors, with incorporation or reduction of molecular oxygen"/>
    <property type="evidence" value="ECO:0007669"/>
    <property type="project" value="InterPro"/>
</dbReference>
<dbReference type="AlphaFoldDB" id="A0A194VTY0"/>
<evidence type="ECO:0000256" key="8">
    <source>
        <dbReference type="PIRSR" id="PIRSR602401-1"/>
    </source>
</evidence>
<dbReference type="PROSITE" id="PS00086">
    <property type="entry name" value="CYTOCHROME_P450"/>
    <property type="match status" value="1"/>
</dbReference>
<evidence type="ECO:0000256" key="3">
    <source>
        <dbReference type="ARBA" id="ARBA00022617"/>
    </source>
</evidence>
<dbReference type="PRINTS" id="PR00463">
    <property type="entry name" value="EP450I"/>
</dbReference>
<evidence type="ECO:0000256" key="9">
    <source>
        <dbReference type="RuleBase" id="RU000461"/>
    </source>
</evidence>
<name>A0A194VTY0_CYTMA</name>
<keyword evidence="12" id="KW-1185">Reference proteome</keyword>
<dbReference type="InterPro" id="IPR017972">
    <property type="entry name" value="Cyt_P450_CS"/>
</dbReference>
<dbReference type="SUPFAM" id="SSF48264">
    <property type="entry name" value="Cytochrome P450"/>
    <property type="match status" value="1"/>
</dbReference>
<feature type="transmembrane region" description="Helical" evidence="10">
    <location>
        <begin position="14"/>
        <end position="32"/>
    </location>
</feature>